<accession>A0A835K9W9</accession>
<keyword evidence="4" id="KW-0804">Transcription</keyword>
<protein>
    <recommendedName>
        <fullName evidence="8">BHLH domain-containing protein</fullName>
    </recommendedName>
</protein>
<dbReference type="Gene3D" id="4.10.280.10">
    <property type="entry name" value="Helix-loop-helix DNA-binding domain"/>
    <property type="match status" value="1"/>
</dbReference>
<organism evidence="9 10">
    <name type="scientific">Salix dunnii</name>
    <dbReference type="NCBI Taxonomy" id="1413687"/>
    <lineage>
        <taxon>Eukaryota</taxon>
        <taxon>Viridiplantae</taxon>
        <taxon>Streptophyta</taxon>
        <taxon>Embryophyta</taxon>
        <taxon>Tracheophyta</taxon>
        <taxon>Spermatophyta</taxon>
        <taxon>Magnoliopsida</taxon>
        <taxon>eudicotyledons</taxon>
        <taxon>Gunneridae</taxon>
        <taxon>Pentapetalae</taxon>
        <taxon>rosids</taxon>
        <taxon>fabids</taxon>
        <taxon>Malpighiales</taxon>
        <taxon>Salicaceae</taxon>
        <taxon>Saliceae</taxon>
        <taxon>Salix</taxon>
    </lineage>
</organism>
<keyword evidence="5" id="KW-0539">Nucleus</keyword>
<dbReference type="Pfam" id="PF22754">
    <property type="entry name" value="bHLH-TF_ACT-like_plant"/>
    <property type="match status" value="1"/>
</dbReference>
<dbReference type="InterPro" id="IPR025610">
    <property type="entry name" value="MYC/MYB_N"/>
</dbReference>
<dbReference type="SUPFAM" id="SSF47459">
    <property type="entry name" value="HLH, helix-loop-helix DNA-binding domain"/>
    <property type="match status" value="1"/>
</dbReference>
<reference evidence="9 10" key="1">
    <citation type="submission" date="2020-10" db="EMBL/GenBank/DDBJ databases">
        <title>Plant Genome Project.</title>
        <authorList>
            <person name="Zhang R.-G."/>
        </authorList>
    </citation>
    <scope>NUCLEOTIDE SEQUENCE [LARGE SCALE GENOMIC DNA]</scope>
    <source>
        <strain evidence="9">FAFU-HL-1</strain>
        <tissue evidence="9">Leaf</tissue>
    </source>
</reference>
<keyword evidence="10" id="KW-1185">Reference proteome</keyword>
<feature type="compositionally biased region" description="Polar residues" evidence="7">
    <location>
        <begin position="531"/>
        <end position="545"/>
    </location>
</feature>
<feature type="domain" description="BHLH" evidence="8">
    <location>
        <begin position="450"/>
        <end position="499"/>
    </location>
</feature>
<dbReference type="AlphaFoldDB" id="A0A835K9W9"/>
<evidence type="ECO:0000256" key="2">
    <source>
        <dbReference type="ARBA" id="ARBA00023015"/>
    </source>
</evidence>
<dbReference type="GO" id="GO:0005634">
    <property type="term" value="C:nucleus"/>
    <property type="evidence" value="ECO:0007669"/>
    <property type="project" value="UniProtKB-SubCell"/>
</dbReference>
<evidence type="ECO:0000256" key="3">
    <source>
        <dbReference type="ARBA" id="ARBA00023159"/>
    </source>
</evidence>
<dbReference type="InterPro" id="IPR036638">
    <property type="entry name" value="HLH_DNA-bd_sf"/>
</dbReference>
<dbReference type="InterPro" id="IPR054502">
    <property type="entry name" value="bHLH-TF_ACT-like_plant"/>
</dbReference>
<dbReference type="InterPro" id="IPR011598">
    <property type="entry name" value="bHLH_dom"/>
</dbReference>
<keyword evidence="3" id="KW-0010">Activator</keyword>
<evidence type="ECO:0000256" key="1">
    <source>
        <dbReference type="ARBA" id="ARBA00004123"/>
    </source>
</evidence>
<dbReference type="Proteomes" id="UP000657918">
    <property type="component" value="Unassembled WGS sequence"/>
</dbReference>
<comment type="subcellular location">
    <subcellularLocation>
        <location evidence="1">Nucleus</location>
    </subcellularLocation>
</comment>
<evidence type="ECO:0000313" key="9">
    <source>
        <dbReference type="EMBL" id="KAF9685830.1"/>
    </source>
</evidence>
<comment type="caution">
    <text evidence="9">The sequence shown here is derived from an EMBL/GenBank/DDBJ whole genome shotgun (WGS) entry which is preliminary data.</text>
</comment>
<evidence type="ECO:0000256" key="6">
    <source>
        <dbReference type="SAM" id="Coils"/>
    </source>
</evidence>
<keyword evidence="6" id="KW-0175">Coiled coil</keyword>
<dbReference type="PROSITE" id="PS50888">
    <property type="entry name" value="BHLH"/>
    <property type="match status" value="1"/>
</dbReference>
<dbReference type="GO" id="GO:0046983">
    <property type="term" value="F:protein dimerization activity"/>
    <property type="evidence" value="ECO:0007669"/>
    <property type="project" value="InterPro"/>
</dbReference>
<dbReference type="Pfam" id="PF14215">
    <property type="entry name" value="bHLH-MYC_N"/>
    <property type="match status" value="1"/>
</dbReference>
<gene>
    <name evidence="9" type="ORF">SADUNF_Sadunf03G0094900</name>
</gene>
<dbReference type="EMBL" id="JADGMS010000003">
    <property type="protein sequence ID" value="KAF9685830.1"/>
    <property type="molecule type" value="Genomic_DNA"/>
</dbReference>
<dbReference type="Pfam" id="PF00010">
    <property type="entry name" value="HLH"/>
    <property type="match status" value="1"/>
</dbReference>
<dbReference type="PANTHER" id="PTHR46266">
    <property type="entry name" value="TRANSCRIPTION FACTOR TT8"/>
    <property type="match status" value="1"/>
</dbReference>
<name>A0A835K9W9_9ROSI</name>
<dbReference type="SMART" id="SM00353">
    <property type="entry name" value="HLH"/>
    <property type="match status" value="1"/>
</dbReference>
<evidence type="ECO:0000313" key="10">
    <source>
        <dbReference type="Proteomes" id="UP000657918"/>
    </source>
</evidence>
<dbReference type="OrthoDB" id="690068at2759"/>
<evidence type="ECO:0000256" key="4">
    <source>
        <dbReference type="ARBA" id="ARBA00023163"/>
    </source>
</evidence>
<evidence type="ECO:0000256" key="5">
    <source>
        <dbReference type="ARBA" id="ARBA00023242"/>
    </source>
</evidence>
<feature type="coiled-coil region" evidence="6">
    <location>
        <begin position="489"/>
        <end position="516"/>
    </location>
</feature>
<keyword evidence="2" id="KW-0805">Transcription regulation</keyword>
<proteinExistence type="predicted"/>
<sequence>MADEPRNQERLTDNLKKQLALAVRSIQWSYAIFWSNSTRQPGVLEWADGYYNGDIKTRKTVQSIELNADECGLQRSERLRELYESLSAGEANPQARRHSAALSPEDLTDTEWYYLVCMSFVFDNGQGLPGTTLANGYHTWLCNAPSADSKIFSRSLLAKVRILFPFGDLISFLNKSSNISCLNFQTVVCFPFMSGVVELGVSELVLEDPSLIQHIKTSFLEIPGTVAAKHSSAKSDKELASSTLNREIYDTEPVPVIRCGELDIVSPNDISNDQATTDSIMVEGLNGGASLVQSWEFMDDDFSNCVHHPLNSSDCVSQTIVDPVNSVPVLNGGKVNDQSLQDVQDCNHTKLTTSKLQSDDLHYQSVLSCLSKTSHPLILGPYVQYCHQEPSFVRWKKAELMHSQKLKSGNPQKLLKKILFEVPRIHVNGLLDSPENNRDKVVGGRPEADEIDASHVLSEKRRREKLNKSFMILKSIVPSISKVDKVSILDDTIQYLQELERKVEELESRRELLEAITKRKPQDTVERISDNYGSNKIGNGKNSLTNKRKAPDIDEMESDTNHNISKDGSADHTTVSINKEDVLIEIKCLWREGILLEIMDAASHLHLDSHSVESSIIDGILSLTIISKHKGLNAASVGTIKHALQIVAGNLFSNR</sequence>
<dbReference type="GO" id="GO:0080090">
    <property type="term" value="P:regulation of primary metabolic process"/>
    <property type="evidence" value="ECO:0007669"/>
    <property type="project" value="UniProtKB-ARBA"/>
</dbReference>
<dbReference type="PANTHER" id="PTHR46266:SF3">
    <property type="entry name" value="TRANSCRIPTION FACTOR EGL1"/>
    <property type="match status" value="1"/>
</dbReference>
<evidence type="ECO:0000259" key="8">
    <source>
        <dbReference type="PROSITE" id="PS50888"/>
    </source>
</evidence>
<feature type="region of interest" description="Disordered" evidence="7">
    <location>
        <begin position="528"/>
        <end position="571"/>
    </location>
</feature>
<evidence type="ECO:0000256" key="7">
    <source>
        <dbReference type="SAM" id="MobiDB-lite"/>
    </source>
</evidence>